<organism evidence="1 2">
    <name type="scientific">Candidatus Monoglobus merdigallinarum</name>
    <dbReference type="NCBI Taxonomy" id="2838698"/>
    <lineage>
        <taxon>Bacteria</taxon>
        <taxon>Bacillati</taxon>
        <taxon>Bacillota</taxon>
        <taxon>Clostridia</taxon>
        <taxon>Monoglobales</taxon>
        <taxon>Monoglobaceae</taxon>
        <taxon>Monoglobus</taxon>
    </lineage>
</organism>
<dbReference type="Proteomes" id="UP000824162">
    <property type="component" value="Unassembled WGS sequence"/>
</dbReference>
<name>A0A9D1PPC6_9FIRM</name>
<reference evidence="1" key="2">
    <citation type="submission" date="2021-04" db="EMBL/GenBank/DDBJ databases">
        <authorList>
            <person name="Gilroy R."/>
        </authorList>
    </citation>
    <scope>NUCLEOTIDE SEQUENCE</scope>
    <source>
        <strain evidence="1">5790</strain>
    </source>
</reference>
<dbReference type="EMBL" id="DXIJ01000004">
    <property type="protein sequence ID" value="HIV85235.1"/>
    <property type="molecule type" value="Genomic_DNA"/>
</dbReference>
<accession>A0A9D1PPC6</accession>
<dbReference type="AlphaFoldDB" id="A0A9D1PPC6"/>
<sequence>MKIKDGYILKEMAGEAVVVPGFDSKGSSFVIELNETGTLLWKLLEGGADHDALTEALTGGYNVSRDEAEADVMTFVKKLDDAGILEDKD</sequence>
<proteinExistence type="predicted"/>
<reference evidence="1" key="1">
    <citation type="journal article" date="2021" name="PeerJ">
        <title>Extensive microbial diversity within the chicken gut microbiome revealed by metagenomics and culture.</title>
        <authorList>
            <person name="Gilroy R."/>
            <person name="Ravi A."/>
            <person name="Getino M."/>
            <person name="Pursley I."/>
            <person name="Horton D.L."/>
            <person name="Alikhan N.F."/>
            <person name="Baker D."/>
            <person name="Gharbi K."/>
            <person name="Hall N."/>
            <person name="Watson M."/>
            <person name="Adriaenssens E.M."/>
            <person name="Foster-Nyarko E."/>
            <person name="Jarju S."/>
            <person name="Secka A."/>
            <person name="Antonio M."/>
            <person name="Oren A."/>
            <person name="Chaudhuri R.R."/>
            <person name="La Ragione R."/>
            <person name="Hildebrand F."/>
            <person name="Pallen M.J."/>
        </authorList>
    </citation>
    <scope>NUCLEOTIDE SEQUENCE</scope>
    <source>
        <strain evidence="1">5790</strain>
    </source>
</reference>
<gene>
    <name evidence="1" type="ORF">H9900_00310</name>
</gene>
<dbReference type="InterPro" id="IPR041881">
    <property type="entry name" value="PqqD_sf"/>
</dbReference>
<evidence type="ECO:0000313" key="1">
    <source>
        <dbReference type="EMBL" id="HIV85235.1"/>
    </source>
</evidence>
<dbReference type="Gene3D" id="1.10.10.1150">
    <property type="entry name" value="Coenzyme PQQ synthesis protein D (PqqD)"/>
    <property type="match status" value="1"/>
</dbReference>
<dbReference type="InterPro" id="IPR008792">
    <property type="entry name" value="PQQD"/>
</dbReference>
<dbReference type="Pfam" id="PF05402">
    <property type="entry name" value="PqqD"/>
    <property type="match status" value="1"/>
</dbReference>
<evidence type="ECO:0000313" key="2">
    <source>
        <dbReference type="Proteomes" id="UP000824162"/>
    </source>
</evidence>
<comment type="caution">
    <text evidence="1">The sequence shown here is derived from an EMBL/GenBank/DDBJ whole genome shotgun (WGS) entry which is preliminary data.</text>
</comment>
<protein>
    <submittedName>
        <fullName evidence="1">PqqD family protein</fullName>
    </submittedName>
</protein>